<dbReference type="STRING" id="931890.I6NDS6"/>
<dbReference type="KEGG" id="erc:Ecym_5471"/>
<dbReference type="Pfam" id="PF04112">
    <property type="entry name" value="Mak10"/>
    <property type="match status" value="1"/>
</dbReference>
<evidence type="ECO:0000259" key="4">
    <source>
        <dbReference type="Pfam" id="PF04112"/>
    </source>
</evidence>
<dbReference type="PANTHER" id="PTHR21373">
    <property type="entry name" value="GLUCOSE REPRESSIBLE PROTEIN MAK10"/>
    <property type="match status" value="1"/>
</dbReference>
<evidence type="ECO:0000256" key="1">
    <source>
        <dbReference type="ARBA" id="ARBA00004496"/>
    </source>
</evidence>
<dbReference type="GO" id="GO:0031417">
    <property type="term" value="C:NatC complex"/>
    <property type="evidence" value="ECO:0007669"/>
    <property type="project" value="EnsemblFungi"/>
</dbReference>
<accession>I6NDS6</accession>
<reference evidence="6 7" key="1">
    <citation type="journal article" date="2011" name="G3 (Bethesda)">
        <title>Genome evolution in the Eremothecium clade of the Saccharomyces complex revealed by comparative genomics.</title>
        <authorList>
            <person name="Wendland J."/>
            <person name="Walther A."/>
        </authorList>
    </citation>
    <scope>NUCLEOTIDE SEQUENCE [LARGE SCALE GENOMIC DNA]</scope>
    <source>
        <strain evidence="7">CBS 270.75 / DBVPG 7215 / KCTC 17166 / NRRL Y-17582</strain>
    </source>
</reference>
<evidence type="ECO:0000259" key="5">
    <source>
        <dbReference type="Pfam" id="PF25789"/>
    </source>
</evidence>
<dbReference type="Proteomes" id="UP000006790">
    <property type="component" value="Chromosome 5"/>
</dbReference>
<sequence length="764" mass="88468">MESQFRLLSILDEENELVDITDSLKQLALQLRADEIVKLPDFDLFEGTHALEVNNVKLDSTLLELTPAELEFDSKKAYGEDRDAQIVFVTSVVDRLCRSIMDWLNDYQSLPTTVLSCRYVDYLSERCKKVPKGKLEEAQLNTGSELYDKVLSTCVFATFSLIHFVDSLLRAGVIYEEEDLNCNTMGLYMLDDVPVSEISDKLLECRQLIEEKYPEGKRLLLLVCLFENLIKIHQYRPLVNRPPSENVEPLQNLITVAEELNKDNWIHEPPPGSFSRGIQKFLSNQHPPKQLYEPTGQEYLAYGTMAKDILSVLEVRFARSVVEIRQFAWFFNRSRQRHVIARALFPLYLMRDDQSILGIYTFSDFTHQTVLNFALSGTQMEKHILEEGDEEFKTNLNDFYQEISAALFEWYQNMAQNTCRYRQGYNRQLLLWDSLQAKLEPFETKLESKGIIDRISQLEDVSLMPLNTWVYFMKLISMLEFTLKGFELEVYKSWEFFTMYWYSYYLAYHLGCCLQRVQAFLEDRTASIQSMNKKLKKLKSGPKKDKLRAQYHELMNNTTPQLRQNLQFVNYMTSECTLIKSLCLAQVLQFGILVSYGIIDSNNPAATKFSKNEFLHELRFKTFSSIGVPELPTYETFKDSLSTFTFTEPGFVSKCRTSHQLINKELETAKSALENIIKSLKFADNTEGQNSFTGNRLVEESALEWYSKLEKNIFALKLNGAAILYKLGDVPSDASLKKYKAQATYVSDACKYFPILKLQNISTK</sequence>
<dbReference type="OMA" id="QMEWIVQ"/>
<dbReference type="InterPro" id="IPR057983">
    <property type="entry name" value="NAA35-like_N"/>
</dbReference>
<protein>
    <submittedName>
        <fullName evidence="6">Uncharacterized protein</fullName>
    </submittedName>
</protein>
<feature type="domain" description="NAA35-like N-terminal" evidence="4">
    <location>
        <begin position="34"/>
        <end position="199"/>
    </location>
</feature>
<dbReference type="RefSeq" id="XP_003647035.1">
    <property type="nucleotide sequence ID" value="XM_003646987.1"/>
</dbReference>
<dbReference type="Pfam" id="PF25789">
    <property type="entry name" value="TPR_NAA35"/>
    <property type="match status" value="1"/>
</dbReference>
<evidence type="ECO:0000256" key="2">
    <source>
        <dbReference type="ARBA" id="ARBA00006289"/>
    </source>
</evidence>
<dbReference type="InParanoid" id="I6NDS6"/>
<dbReference type="InterPro" id="IPR057982">
    <property type="entry name" value="TPR_NAA35"/>
</dbReference>
<name>I6NDS6_ERECY</name>
<dbReference type="GO" id="GO:0004596">
    <property type="term" value="F:protein-N-terminal amino-acid acetyltransferase activity"/>
    <property type="evidence" value="ECO:0007669"/>
    <property type="project" value="EnsemblFungi"/>
</dbReference>
<dbReference type="FunCoup" id="I6NDS6">
    <property type="interactions" value="587"/>
</dbReference>
<evidence type="ECO:0000256" key="3">
    <source>
        <dbReference type="ARBA" id="ARBA00022490"/>
    </source>
</evidence>
<evidence type="ECO:0000313" key="6">
    <source>
        <dbReference type="EMBL" id="AET40218.1"/>
    </source>
</evidence>
<evidence type="ECO:0000313" key="7">
    <source>
        <dbReference type="Proteomes" id="UP000006790"/>
    </source>
</evidence>
<dbReference type="OrthoDB" id="269405at2759"/>
<organism evidence="6 7">
    <name type="scientific">Eremothecium cymbalariae (strain CBS 270.75 / DBVPG 7215 / KCTC 17166 / NRRL Y-17582)</name>
    <name type="common">Yeast</name>
    <dbReference type="NCBI Taxonomy" id="931890"/>
    <lineage>
        <taxon>Eukaryota</taxon>
        <taxon>Fungi</taxon>
        <taxon>Dikarya</taxon>
        <taxon>Ascomycota</taxon>
        <taxon>Saccharomycotina</taxon>
        <taxon>Saccharomycetes</taxon>
        <taxon>Saccharomycetales</taxon>
        <taxon>Saccharomycetaceae</taxon>
        <taxon>Eremothecium</taxon>
    </lineage>
</organism>
<feature type="domain" description="NAA35-like TPR repeats" evidence="5">
    <location>
        <begin position="314"/>
        <end position="676"/>
    </location>
</feature>
<dbReference type="HOGENOM" id="CLU_022669_1_0_1"/>
<keyword evidence="3" id="KW-0963">Cytoplasm</keyword>
<dbReference type="InterPro" id="IPR007244">
    <property type="entry name" value="Naa35_N"/>
</dbReference>
<dbReference type="AlphaFoldDB" id="I6NDS6"/>
<comment type="subcellular location">
    <subcellularLocation>
        <location evidence="1">Cytoplasm</location>
    </subcellularLocation>
</comment>
<dbReference type="eggNOG" id="KOG2343">
    <property type="taxonomic scope" value="Eukaryota"/>
</dbReference>
<dbReference type="GO" id="GO:0016236">
    <property type="term" value="P:macroautophagy"/>
    <property type="evidence" value="ECO:0007669"/>
    <property type="project" value="EnsemblFungi"/>
</dbReference>
<comment type="similarity">
    <text evidence="2">Belongs to the MAK10 family.</text>
</comment>
<proteinExistence type="inferred from homology"/>
<dbReference type="GeneID" id="11468553"/>
<dbReference type="PANTHER" id="PTHR21373:SF0">
    <property type="entry name" value="N-ALPHA-ACETYLTRANSFERASE 35, NATC AUXILIARY SUBUNIT"/>
    <property type="match status" value="1"/>
</dbReference>
<keyword evidence="7" id="KW-1185">Reference proteome</keyword>
<gene>
    <name evidence="6" type="ordered locus">Ecym_5471</name>
</gene>
<dbReference type="EMBL" id="CP002501">
    <property type="protein sequence ID" value="AET40218.1"/>
    <property type="molecule type" value="Genomic_DNA"/>
</dbReference>